<dbReference type="PANTHER" id="PTHR42759">
    <property type="entry name" value="MOXR FAMILY PROTEIN"/>
    <property type="match status" value="1"/>
</dbReference>
<dbReference type="InterPro" id="IPR027417">
    <property type="entry name" value="P-loop_NTPase"/>
</dbReference>
<reference evidence="3 5" key="2">
    <citation type="submission" date="2015-09" db="EMBL/GenBank/DDBJ databases">
        <authorList>
            <person name="Rodrigo-Torres L."/>
            <person name="Arahal D.R."/>
        </authorList>
    </citation>
    <scope>NUCLEOTIDE SEQUENCE [LARGE SCALE GENOMIC DNA]</scope>
    <source>
        <strain evidence="3 5">CECT 5118</strain>
    </source>
</reference>
<evidence type="ECO:0000313" key="4">
    <source>
        <dbReference type="EMBL" id="CUH71874.1"/>
    </source>
</evidence>
<reference evidence="4 6" key="1">
    <citation type="submission" date="2015-09" db="EMBL/GenBank/DDBJ databases">
        <authorList>
            <consortium name="Swine Surveillance"/>
        </authorList>
    </citation>
    <scope>NUCLEOTIDE SEQUENCE [LARGE SCALE GENOMIC DNA]</scope>
    <source>
        <strain evidence="4 6">5120</strain>
    </source>
</reference>
<dbReference type="Gene3D" id="3.40.50.300">
    <property type="entry name" value="P-loop containing nucleotide triphosphate hydrolases"/>
    <property type="match status" value="1"/>
</dbReference>
<name>A0A0P1G652_9RHOB</name>
<dbReference type="InterPro" id="IPR011703">
    <property type="entry name" value="ATPase_AAA-3"/>
</dbReference>
<dbReference type="GO" id="GO:0016887">
    <property type="term" value="F:ATP hydrolysis activity"/>
    <property type="evidence" value="ECO:0007669"/>
    <property type="project" value="InterPro"/>
</dbReference>
<dbReference type="Proteomes" id="UP000051887">
    <property type="component" value="Unassembled WGS sequence"/>
</dbReference>
<dbReference type="Gene3D" id="1.10.8.80">
    <property type="entry name" value="Magnesium chelatase subunit I, C-Terminal domain"/>
    <property type="match status" value="1"/>
</dbReference>
<accession>A0A0P1G652</accession>
<dbReference type="OrthoDB" id="9808397at2"/>
<feature type="domain" description="ATPase AAA-3" evidence="2">
    <location>
        <begin position="45"/>
        <end position="193"/>
    </location>
</feature>
<proteinExistence type="predicted"/>
<dbReference type="InterPro" id="IPR050764">
    <property type="entry name" value="CbbQ/NirQ/NorQ/GpvN"/>
</dbReference>
<evidence type="ECO:0000259" key="2">
    <source>
        <dbReference type="Pfam" id="PF07726"/>
    </source>
</evidence>
<gene>
    <name evidence="3" type="ORF">TL5118_04171</name>
    <name evidence="4" type="ORF">TL5120_01666</name>
</gene>
<dbReference type="EMBL" id="CYSC01000027">
    <property type="protein sequence ID" value="CUH71874.1"/>
    <property type="molecule type" value="Genomic_DNA"/>
</dbReference>
<dbReference type="Proteomes" id="UP000051086">
    <property type="component" value="Unassembled WGS sequence"/>
</dbReference>
<evidence type="ECO:0000313" key="3">
    <source>
        <dbReference type="EMBL" id="CUH70196.1"/>
    </source>
</evidence>
<evidence type="ECO:0000313" key="6">
    <source>
        <dbReference type="Proteomes" id="UP000051887"/>
    </source>
</evidence>
<dbReference type="AlphaFoldDB" id="A0A0P1G652"/>
<feature type="region of interest" description="Disordered" evidence="1">
    <location>
        <begin position="219"/>
        <end position="239"/>
    </location>
</feature>
<dbReference type="GO" id="GO:0005524">
    <property type="term" value="F:ATP binding"/>
    <property type="evidence" value="ECO:0007669"/>
    <property type="project" value="InterPro"/>
</dbReference>
<dbReference type="CDD" id="cd00009">
    <property type="entry name" value="AAA"/>
    <property type="match status" value="1"/>
</dbReference>
<dbReference type="SUPFAM" id="SSF52540">
    <property type="entry name" value="P-loop containing nucleoside triphosphate hydrolases"/>
    <property type="match status" value="1"/>
</dbReference>
<keyword evidence="5" id="KW-1185">Reference proteome</keyword>
<dbReference type="Pfam" id="PF07726">
    <property type="entry name" value="AAA_3"/>
    <property type="match status" value="1"/>
</dbReference>
<dbReference type="PANTHER" id="PTHR42759:SF6">
    <property type="entry name" value="REGULATORY PROTEIN-RELATED"/>
    <property type="match status" value="1"/>
</dbReference>
<dbReference type="EMBL" id="CYSB01000048">
    <property type="protein sequence ID" value="CUH70196.1"/>
    <property type="molecule type" value="Genomic_DNA"/>
</dbReference>
<sequence length="413" mass="45434">MTYTLTEKDIEFLRSIPQAVETKGKLSELDHVVAAMLVALLSDGHILLESNPGLGKTALVKALSNALGLGPSSVGRIQFTPDLMPSDITGTLMPDEVDPQRLTFKKGPIFSEILLADEINRATPKTQAAMLEAMAEFRVTVLGQTYELRHPNDLDPRGVKQVLNPFMVLATQNPIDQDGTFDLPEAQLDRFMFKVKLELPSADTLDKIVEKELSNTAAEYSKPRPAVSASEEQDETEARLETLKRLENARRGIMSAKLPEAVSVHIINIVMATNGRFDQVRYLSSKRQSALNAMVAGRVEYPLGTRAAISLAKATLGWAAVVEADPSRPDEFPFESVAALARVVCPVLRHRIRIDHEMSDTDYSPAHETQRLDDYLKELAAAAAPDLAVGNDLAGYHLRFKAKLDATREMGHL</sequence>
<evidence type="ECO:0000256" key="1">
    <source>
        <dbReference type="SAM" id="MobiDB-lite"/>
    </source>
</evidence>
<protein>
    <recommendedName>
        <fullName evidence="2">ATPase AAA-3 domain-containing protein</fullName>
    </recommendedName>
</protein>
<evidence type="ECO:0000313" key="5">
    <source>
        <dbReference type="Proteomes" id="UP000051086"/>
    </source>
</evidence>
<organism evidence="4 6">
    <name type="scientific">Thalassovita autumnalis</name>
    <dbReference type="NCBI Taxonomy" id="2072972"/>
    <lineage>
        <taxon>Bacteria</taxon>
        <taxon>Pseudomonadati</taxon>
        <taxon>Pseudomonadota</taxon>
        <taxon>Alphaproteobacteria</taxon>
        <taxon>Rhodobacterales</taxon>
        <taxon>Roseobacteraceae</taxon>
        <taxon>Thalassovita</taxon>
    </lineage>
</organism>